<proteinExistence type="predicted"/>
<keyword evidence="3" id="KW-1185">Reference proteome</keyword>
<evidence type="ECO:0000313" key="3">
    <source>
        <dbReference type="Proteomes" id="UP001283361"/>
    </source>
</evidence>
<comment type="caution">
    <text evidence="2">The sequence shown here is derived from an EMBL/GenBank/DDBJ whole genome shotgun (WGS) entry which is preliminary data.</text>
</comment>
<gene>
    <name evidence="2" type="ORF">RRG08_054599</name>
</gene>
<accession>A0AAE1B2A0</accession>
<dbReference type="EMBL" id="JAWDGP010000750">
    <property type="protein sequence ID" value="KAK3797571.1"/>
    <property type="molecule type" value="Genomic_DNA"/>
</dbReference>
<dbReference type="AlphaFoldDB" id="A0AAE1B2A0"/>
<reference evidence="2" key="1">
    <citation type="journal article" date="2023" name="G3 (Bethesda)">
        <title>A reference genome for the long-term kleptoplast-retaining sea slug Elysia crispata morphotype clarki.</title>
        <authorList>
            <person name="Eastman K.E."/>
            <person name="Pendleton A.L."/>
            <person name="Shaikh M.A."/>
            <person name="Suttiyut T."/>
            <person name="Ogas R."/>
            <person name="Tomko P."/>
            <person name="Gavelis G."/>
            <person name="Widhalm J.R."/>
            <person name="Wisecaver J.H."/>
        </authorList>
    </citation>
    <scope>NUCLEOTIDE SEQUENCE</scope>
    <source>
        <strain evidence="2">ECLA1</strain>
    </source>
</reference>
<protein>
    <submittedName>
        <fullName evidence="2">Uncharacterized protein</fullName>
    </submittedName>
</protein>
<dbReference type="Proteomes" id="UP001283361">
    <property type="component" value="Unassembled WGS sequence"/>
</dbReference>
<organism evidence="2 3">
    <name type="scientific">Elysia crispata</name>
    <name type="common">lettuce slug</name>
    <dbReference type="NCBI Taxonomy" id="231223"/>
    <lineage>
        <taxon>Eukaryota</taxon>
        <taxon>Metazoa</taxon>
        <taxon>Spiralia</taxon>
        <taxon>Lophotrochozoa</taxon>
        <taxon>Mollusca</taxon>
        <taxon>Gastropoda</taxon>
        <taxon>Heterobranchia</taxon>
        <taxon>Euthyneura</taxon>
        <taxon>Panpulmonata</taxon>
        <taxon>Sacoglossa</taxon>
        <taxon>Placobranchoidea</taxon>
        <taxon>Plakobranchidae</taxon>
        <taxon>Elysia</taxon>
    </lineage>
</organism>
<evidence type="ECO:0000313" key="2">
    <source>
        <dbReference type="EMBL" id="KAK3797571.1"/>
    </source>
</evidence>
<sequence>MRRVRLIALPPHALSQLSFRLPSPLPVVNVGGDRRGIIDQAADVAVLVDFNLNDELLGRDKMVDILSSLTQLYLRARPMLSECCADRASPEGKASKTEHLLALPNLINPHLDSLGDRAAQSWMARGSSKTGRQQRTRFHGQRLQDTSLLE</sequence>
<feature type="region of interest" description="Disordered" evidence="1">
    <location>
        <begin position="122"/>
        <end position="150"/>
    </location>
</feature>
<evidence type="ECO:0000256" key="1">
    <source>
        <dbReference type="SAM" id="MobiDB-lite"/>
    </source>
</evidence>
<name>A0AAE1B2A0_9GAST</name>